<keyword evidence="2" id="KW-1185">Reference proteome</keyword>
<reference evidence="1 2" key="1">
    <citation type="submission" date="2024-03" db="EMBL/GenBank/DDBJ databases">
        <authorList>
            <person name="Martinez-Hernandez J."/>
        </authorList>
    </citation>
    <scope>NUCLEOTIDE SEQUENCE [LARGE SCALE GENOMIC DNA]</scope>
</reference>
<dbReference type="EMBL" id="CAXHTB010000022">
    <property type="protein sequence ID" value="CAL0329988.1"/>
    <property type="molecule type" value="Genomic_DNA"/>
</dbReference>
<evidence type="ECO:0000313" key="1">
    <source>
        <dbReference type="EMBL" id="CAL0329988.1"/>
    </source>
</evidence>
<evidence type="ECO:0000313" key="2">
    <source>
        <dbReference type="Proteomes" id="UP001497480"/>
    </source>
</evidence>
<dbReference type="AlphaFoldDB" id="A0AAV1Y8E3"/>
<name>A0AAV1Y8E3_LUPLU</name>
<dbReference type="Proteomes" id="UP001497480">
    <property type="component" value="Unassembled WGS sequence"/>
</dbReference>
<accession>A0AAV1Y8E3</accession>
<comment type="caution">
    <text evidence="1">The sequence shown here is derived from an EMBL/GenBank/DDBJ whole genome shotgun (WGS) entry which is preliminary data.</text>
</comment>
<organism evidence="1 2">
    <name type="scientific">Lupinus luteus</name>
    <name type="common">European yellow lupine</name>
    <dbReference type="NCBI Taxonomy" id="3873"/>
    <lineage>
        <taxon>Eukaryota</taxon>
        <taxon>Viridiplantae</taxon>
        <taxon>Streptophyta</taxon>
        <taxon>Embryophyta</taxon>
        <taxon>Tracheophyta</taxon>
        <taxon>Spermatophyta</taxon>
        <taxon>Magnoliopsida</taxon>
        <taxon>eudicotyledons</taxon>
        <taxon>Gunneridae</taxon>
        <taxon>Pentapetalae</taxon>
        <taxon>rosids</taxon>
        <taxon>fabids</taxon>
        <taxon>Fabales</taxon>
        <taxon>Fabaceae</taxon>
        <taxon>Papilionoideae</taxon>
        <taxon>50 kb inversion clade</taxon>
        <taxon>genistoids sensu lato</taxon>
        <taxon>core genistoids</taxon>
        <taxon>Genisteae</taxon>
        <taxon>Lupinus</taxon>
    </lineage>
</organism>
<proteinExistence type="predicted"/>
<sequence>METRNYQHRKQKGLELHRGVIELGQNPKLKADEKRGLVKARPRPVLTPYPIEKFPSMEANPTVRVLVLNSIKMEGPFLSCTSTYPLFKELAEHPISLIYSGIASDETNGKGASTHSTQWTGTKLSRENYGAVTDPHDPRLLPIELPNQRHGVPVWPLPELRFPLYGLESATSADLYEILEPTTHSTTTCFTPSCKQIPRKVKYPSLEPARSEAHTQIEARPDTRRFSATNYLS</sequence>
<protein>
    <submittedName>
        <fullName evidence="1">Uncharacterized protein</fullName>
    </submittedName>
</protein>
<gene>
    <name evidence="1" type="ORF">LLUT_LOCUS31048</name>
</gene>